<accession>A0A917GYQ6</accession>
<dbReference type="PANTHER" id="PTHR37423:SF2">
    <property type="entry name" value="MEMBRANE-BOUND LYTIC MUREIN TRANSGLYCOSYLASE C"/>
    <property type="match status" value="1"/>
</dbReference>
<sequence length="201" mass="22341">MEIRDLQTMIQYQAMSILTSKNDSFSYNSPIVDLAFKQLLQEKINNASIRTNEFVQQNNPPFALVDSVSTAPLNAASDHFNSFITNTAEKYEIDPKLVHSIIKTESNYNVYAKSGSGAQGLMQLMPDTARGLGVTNPYDPSQNIEGGTKYLSQMLNRYNGNIELALAAYNAGPGNVDKYQGIPPFEETQNYVNKVMNSYFA</sequence>
<dbReference type="CDD" id="cd00254">
    <property type="entry name" value="LT-like"/>
    <property type="match status" value="1"/>
</dbReference>
<dbReference type="Proteomes" id="UP000622860">
    <property type="component" value="Unassembled WGS sequence"/>
</dbReference>
<gene>
    <name evidence="2" type="ORF">GCM10011398_01680</name>
</gene>
<feature type="domain" description="Transglycosylase SLT" evidence="1">
    <location>
        <begin position="84"/>
        <end position="191"/>
    </location>
</feature>
<dbReference type="RefSeq" id="WP_188453946.1">
    <property type="nucleotide sequence ID" value="NZ_BMFR01000001.1"/>
</dbReference>
<keyword evidence="3" id="KW-1185">Reference proteome</keyword>
<evidence type="ECO:0000313" key="2">
    <source>
        <dbReference type="EMBL" id="GGG62066.1"/>
    </source>
</evidence>
<evidence type="ECO:0000313" key="3">
    <source>
        <dbReference type="Proteomes" id="UP000622860"/>
    </source>
</evidence>
<dbReference type="AlphaFoldDB" id="A0A917GYQ6"/>
<evidence type="ECO:0000259" key="1">
    <source>
        <dbReference type="Pfam" id="PF01464"/>
    </source>
</evidence>
<dbReference type="Gene3D" id="1.10.530.10">
    <property type="match status" value="1"/>
</dbReference>
<dbReference type="InterPro" id="IPR008258">
    <property type="entry name" value="Transglycosylase_SLT_dom_1"/>
</dbReference>
<dbReference type="PANTHER" id="PTHR37423">
    <property type="entry name" value="SOLUBLE LYTIC MUREIN TRANSGLYCOSYLASE-RELATED"/>
    <property type="match status" value="1"/>
</dbReference>
<dbReference type="SUPFAM" id="SSF53955">
    <property type="entry name" value="Lysozyme-like"/>
    <property type="match status" value="1"/>
</dbReference>
<comment type="caution">
    <text evidence="2">The sequence shown here is derived from an EMBL/GenBank/DDBJ whole genome shotgun (WGS) entry which is preliminary data.</text>
</comment>
<reference evidence="2" key="1">
    <citation type="journal article" date="2014" name="Int. J. Syst. Evol. Microbiol.">
        <title>Complete genome sequence of Corynebacterium casei LMG S-19264T (=DSM 44701T), isolated from a smear-ripened cheese.</title>
        <authorList>
            <consortium name="US DOE Joint Genome Institute (JGI-PGF)"/>
            <person name="Walter F."/>
            <person name="Albersmeier A."/>
            <person name="Kalinowski J."/>
            <person name="Ruckert C."/>
        </authorList>
    </citation>
    <scope>NUCLEOTIDE SEQUENCE</scope>
    <source>
        <strain evidence="2">CGMCC 1.12754</strain>
    </source>
</reference>
<dbReference type="Pfam" id="PF01464">
    <property type="entry name" value="SLT"/>
    <property type="match status" value="1"/>
</dbReference>
<proteinExistence type="predicted"/>
<dbReference type="EMBL" id="BMFR01000001">
    <property type="protein sequence ID" value="GGG62066.1"/>
    <property type="molecule type" value="Genomic_DNA"/>
</dbReference>
<organism evidence="2 3">
    <name type="scientific">Virgibacillus oceani</name>
    <dbReference type="NCBI Taxonomy" id="1479511"/>
    <lineage>
        <taxon>Bacteria</taxon>
        <taxon>Bacillati</taxon>
        <taxon>Bacillota</taxon>
        <taxon>Bacilli</taxon>
        <taxon>Bacillales</taxon>
        <taxon>Bacillaceae</taxon>
        <taxon>Virgibacillus</taxon>
    </lineage>
</organism>
<name>A0A917GYQ6_9BACI</name>
<dbReference type="InterPro" id="IPR023346">
    <property type="entry name" value="Lysozyme-like_dom_sf"/>
</dbReference>
<reference evidence="2" key="2">
    <citation type="submission" date="2020-09" db="EMBL/GenBank/DDBJ databases">
        <authorList>
            <person name="Sun Q."/>
            <person name="Zhou Y."/>
        </authorList>
    </citation>
    <scope>NUCLEOTIDE SEQUENCE</scope>
    <source>
        <strain evidence="2">CGMCC 1.12754</strain>
    </source>
</reference>
<protein>
    <recommendedName>
        <fullName evidence="1">Transglycosylase SLT domain-containing protein</fullName>
    </recommendedName>
</protein>